<dbReference type="EMBL" id="JAUSUZ010000001">
    <property type="protein sequence ID" value="MDQ0366286.1"/>
    <property type="molecule type" value="Genomic_DNA"/>
</dbReference>
<organism evidence="1 2">
    <name type="scientific">Catenuloplanes indicus</name>
    <dbReference type="NCBI Taxonomy" id="137267"/>
    <lineage>
        <taxon>Bacteria</taxon>
        <taxon>Bacillati</taxon>
        <taxon>Actinomycetota</taxon>
        <taxon>Actinomycetes</taxon>
        <taxon>Micromonosporales</taxon>
        <taxon>Micromonosporaceae</taxon>
        <taxon>Catenuloplanes</taxon>
    </lineage>
</organism>
<keyword evidence="2" id="KW-1185">Reference proteome</keyword>
<gene>
    <name evidence="1" type="ORF">J2S42_002955</name>
</gene>
<comment type="caution">
    <text evidence="1">The sequence shown here is derived from an EMBL/GenBank/DDBJ whole genome shotgun (WGS) entry which is preliminary data.</text>
</comment>
<dbReference type="AlphaFoldDB" id="A0AAE4AY09"/>
<proteinExistence type="predicted"/>
<protein>
    <submittedName>
        <fullName evidence="1">Uncharacterized protein</fullName>
    </submittedName>
</protein>
<name>A0AAE4AY09_9ACTN</name>
<reference evidence="1 2" key="1">
    <citation type="submission" date="2023-07" db="EMBL/GenBank/DDBJ databases">
        <title>Sequencing the genomes of 1000 actinobacteria strains.</title>
        <authorList>
            <person name="Klenk H.-P."/>
        </authorList>
    </citation>
    <scope>NUCLEOTIDE SEQUENCE [LARGE SCALE GENOMIC DNA]</scope>
    <source>
        <strain evidence="1 2">DSM 44709</strain>
    </source>
</reference>
<dbReference type="RefSeq" id="WP_307239511.1">
    <property type="nucleotide sequence ID" value="NZ_JAUSUZ010000001.1"/>
</dbReference>
<evidence type="ECO:0000313" key="2">
    <source>
        <dbReference type="Proteomes" id="UP001240236"/>
    </source>
</evidence>
<evidence type="ECO:0000313" key="1">
    <source>
        <dbReference type="EMBL" id="MDQ0366286.1"/>
    </source>
</evidence>
<sequence>MFFWRRATGNTPLTREDLAKRVVRRLRRHGIRDARYDAGDFAVQYDGAVLYLENLWTEIGTAAPRQRRARVNAFVDTLVRMPATPDDWHRARRMLRPVLRGAAPMAVTRNPPLARPALPFLAEMLVLDLPTSMAYVTAEHLRTWGVTEDEAYRAARSNLRAGPVAPPAPGAGVPTILHFVDEGDSYCASFPLVDGWLAGLAARLDGKRPVAFLPDRTTVVVTTDDPDTLLATFPLVEAEFLESARSTSPMAYVSDHLGRTVPYEAPPGHPLHHAVRRAERLLALREYDRQHHAAATLPGTPLPLRMAQRPDGSTFTYALWSGEAPALMPVADLVAISDGEGGTFFVPWAELALRELFTPVDDIAPPRHLAPDFPDEAARAELKGCEIQP</sequence>
<accession>A0AAE4AY09</accession>
<dbReference type="Proteomes" id="UP001240236">
    <property type="component" value="Unassembled WGS sequence"/>
</dbReference>